<dbReference type="PANTHER" id="PTHR45339:SF1">
    <property type="entry name" value="HYBRID SIGNAL TRANSDUCTION HISTIDINE KINASE J"/>
    <property type="match status" value="1"/>
</dbReference>
<dbReference type="PANTHER" id="PTHR45339">
    <property type="entry name" value="HYBRID SIGNAL TRANSDUCTION HISTIDINE KINASE J"/>
    <property type="match status" value="1"/>
</dbReference>
<dbReference type="RefSeq" id="WP_230842758.1">
    <property type="nucleotide sequence ID" value="NZ_CP063845.1"/>
</dbReference>
<sequence length="136" mass="14737">MDQKHILVAEDVADNLLLIQSILESSGYMVSVAQNGAEAIDLVTSKLPDLVLMDLSLPIVDGWEATRVLKAQDATRHIPIIALTAHAMQGDREKALLAGCDDYLSKPIDIVEIEQVTADWLARSQLDGGYPAVLDS</sequence>
<proteinExistence type="predicted"/>
<reference evidence="5 6" key="1">
    <citation type="journal article" date="2021" name="Genome Biol. Evol.">
        <title>Complete Genome Sequencing of a Novel Gloeobacter Species from a Waterfall Cave in Mexico.</title>
        <authorList>
            <person name="Saw J.H."/>
            <person name="Cardona T."/>
            <person name="Montejano G."/>
        </authorList>
    </citation>
    <scope>NUCLEOTIDE SEQUENCE [LARGE SCALE GENOMIC DNA]</scope>
    <source>
        <strain evidence="5">MG652769</strain>
    </source>
</reference>
<evidence type="ECO:0000259" key="4">
    <source>
        <dbReference type="PROSITE" id="PS50110"/>
    </source>
</evidence>
<name>A0ABY3PPF0_9CYAN</name>
<dbReference type="InterPro" id="IPR001789">
    <property type="entry name" value="Sig_transdc_resp-reg_receiver"/>
</dbReference>
<feature type="modified residue" description="4-aspartylphosphate" evidence="3">
    <location>
        <position position="54"/>
    </location>
</feature>
<dbReference type="SMART" id="SM00448">
    <property type="entry name" value="REC"/>
    <property type="match status" value="1"/>
</dbReference>
<evidence type="ECO:0000313" key="6">
    <source>
        <dbReference type="Proteomes" id="UP001054846"/>
    </source>
</evidence>
<dbReference type="EMBL" id="CP063845">
    <property type="protein sequence ID" value="UFP95532.1"/>
    <property type="molecule type" value="Genomic_DNA"/>
</dbReference>
<accession>A0ABY3PPF0</accession>
<keyword evidence="2" id="KW-0902">Two-component regulatory system</keyword>
<evidence type="ECO:0000256" key="1">
    <source>
        <dbReference type="ARBA" id="ARBA00022553"/>
    </source>
</evidence>
<evidence type="ECO:0000256" key="2">
    <source>
        <dbReference type="ARBA" id="ARBA00023012"/>
    </source>
</evidence>
<gene>
    <name evidence="5" type="ORF">ISF26_04595</name>
</gene>
<dbReference type="Proteomes" id="UP001054846">
    <property type="component" value="Chromosome"/>
</dbReference>
<keyword evidence="1 3" id="KW-0597">Phosphoprotein</keyword>
<dbReference type="Pfam" id="PF00072">
    <property type="entry name" value="Response_reg"/>
    <property type="match status" value="1"/>
</dbReference>
<organism evidence="5 6">
    <name type="scientific">Gloeobacter morelensis MG652769</name>
    <dbReference type="NCBI Taxonomy" id="2781736"/>
    <lineage>
        <taxon>Bacteria</taxon>
        <taxon>Bacillati</taxon>
        <taxon>Cyanobacteriota</taxon>
        <taxon>Cyanophyceae</taxon>
        <taxon>Gloeobacterales</taxon>
        <taxon>Gloeobacteraceae</taxon>
        <taxon>Gloeobacter</taxon>
        <taxon>Gloeobacter morelensis</taxon>
    </lineage>
</organism>
<evidence type="ECO:0000256" key="3">
    <source>
        <dbReference type="PROSITE-ProRule" id="PRU00169"/>
    </source>
</evidence>
<evidence type="ECO:0000313" key="5">
    <source>
        <dbReference type="EMBL" id="UFP95532.1"/>
    </source>
</evidence>
<dbReference type="Gene3D" id="3.40.50.2300">
    <property type="match status" value="1"/>
</dbReference>
<keyword evidence="6" id="KW-1185">Reference proteome</keyword>
<dbReference type="InterPro" id="IPR011006">
    <property type="entry name" value="CheY-like_superfamily"/>
</dbReference>
<protein>
    <submittedName>
        <fullName evidence="5">Response regulator</fullName>
    </submittedName>
</protein>
<dbReference type="PROSITE" id="PS50110">
    <property type="entry name" value="RESPONSE_REGULATORY"/>
    <property type="match status" value="1"/>
</dbReference>
<dbReference type="SUPFAM" id="SSF52172">
    <property type="entry name" value="CheY-like"/>
    <property type="match status" value="1"/>
</dbReference>
<feature type="domain" description="Response regulatory" evidence="4">
    <location>
        <begin position="5"/>
        <end position="121"/>
    </location>
</feature>